<evidence type="ECO:0000256" key="3">
    <source>
        <dbReference type="ARBA" id="ARBA00022729"/>
    </source>
</evidence>
<dbReference type="Pfam" id="PF00884">
    <property type="entry name" value="Sulfatase"/>
    <property type="match status" value="1"/>
</dbReference>
<dbReference type="GO" id="GO:0030203">
    <property type="term" value="P:glycosaminoglycan metabolic process"/>
    <property type="evidence" value="ECO:0007669"/>
    <property type="project" value="InterPro"/>
</dbReference>
<name>A0A914W021_9BILA</name>
<comment type="cofactor">
    <cofactor evidence="1">
        <name>Ca(2+)</name>
        <dbReference type="ChEBI" id="CHEBI:29108"/>
    </cofactor>
</comment>
<evidence type="ECO:0000256" key="6">
    <source>
        <dbReference type="PIRSR" id="PIRSR036666-50"/>
    </source>
</evidence>
<evidence type="ECO:0000256" key="2">
    <source>
        <dbReference type="ARBA" id="ARBA00008779"/>
    </source>
</evidence>
<organism evidence="9 10">
    <name type="scientific">Plectus sambesii</name>
    <dbReference type="NCBI Taxonomy" id="2011161"/>
    <lineage>
        <taxon>Eukaryota</taxon>
        <taxon>Metazoa</taxon>
        <taxon>Ecdysozoa</taxon>
        <taxon>Nematoda</taxon>
        <taxon>Chromadorea</taxon>
        <taxon>Plectida</taxon>
        <taxon>Plectina</taxon>
        <taxon>Plectoidea</taxon>
        <taxon>Plectidae</taxon>
        <taxon>Plectus</taxon>
    </lineage>
</organism>
<dbReference type="PANTHER" id="PTHR43108:SF8">
    <property type="entry name" value="SD21168P"/>
    <property type="match status" value="1"/>
</dbReference>
<proteinExistence type="inferred from homology"/>
<sequence length="497" mass="55500">MLSTRTLLASICLTALCSTARTRTPTAARPHIVLIVTDDQDIEAYGLQAMAKTNALLRDRGAFFNNAFVTTPICCVSRSSILTGKYAHNLRVYNNTRHGNCGGRRWRRRDERKTIASYLHGVGYSTFYAGKYLNTYGKKSEEAGVPPGWDWWNGLVGNSRYYNYSLVVNETVERHGDGVDDYLTTVIAQRAKRFIAEMSASGRPLFLMLCPPAPHAPYTSAVQYEHEFANASAPRTVAFDRAASDKHWLVAVKQKMSPHTTRVVDLAYRNRLRTLLSVDDLVEAVVAALDSAHILDNTFIVYTSDNGYHTGQFRLPLDKRQPYEFDVRVPLIVRGPGVPQAAVHDDVALNIDLLPTIAEWARVGAAAVDADGLSLASLLANGTAMGRNHFLIEYWGEAGRAIQGSCSQTADSGEAQCVPEVDCACFDARNNTYACVRQLNHRHDTVYCRFSDDVGFEESYNLRADPHQLVNRIDEMSATEKRKLRRELTKLRSRRGR</sequence>
<dbReference type="InterPro" id="IPR000917">
    <property type="entry name" value="Sulfatase_N"/>
</dbReference>
<evidence type="ECO:0000313" key="10">
    <source>
        <dbReference type="WBParaSite" id="PSAMB.scaffold285size59135.g4318.t1"/>
    </source>
</evidence>
<accession>A0A914W021</accession>
<keyword evidence="3 7" id="KW-0732">Signal</keyword>
<evidence type="ECO:0000256" key="5">
    <source>
        <dbReference type="ARBA" id="ARBA00023180"/>
    </source>
</evidence>
<evidence type="ECO:0000259" key="8">
    <source>
        <dbReference type="Pfam" id="PF00884"/>
    </source>
</evidence>
<dbReference type="GO" id="GO:0005539">
    <property type="term" value="F:glycosaminoglycan binding"/>
    <property type="evidence" value="ECO:0007669"/>
    <property type="project" value="TreeGrafter"/>
</dbReference>
<keyword evidence="5" id="KW-0325">Glycoprotein</keyword>
<feature type="chain" id="PRO_5037754862" evidence="7">
    <location>
        <begin position="23"/>
        <end position="497"/>
    </location>
</feature>
<dbReference type="InterPro" id="IPR017850">
    <property type="entry name" value="Alkaline_phosphatase_core_sf"/>
</dbReference>
<dbReference type="InterPro" id="IPR012251">
    <property type="entry name" value="GlcNAc_6-SO4ase"/>
</dbReference>
<keyword evidence="9" id="KW-1185">Reference proteome</keyword>
<comment type="similarity">
    <text evidence="2">Belongs to the sulfatase family.</text>
</comment>
<evidence type="ECO:0000256" key="4">
    <source>
        <dbReference type="ARBA" id="ARBA00022801"/>
    </source>
</evidence>
<dbReference type="Proteomes" id="UP000887566">
    <property type="component" value="Unplaced"/>
</dbReference>
<dbReference type="CDD" id="cd16147">
    <property type="entry name" value="G6S"/>
    <property type="match status" value="1"/>
</dbReference>
<feature type="domain" description="Sulfatase N-terminal" evidence="8">
    <location>
        <begin position="30"/>
        <end position="361"/>
    </location>
</feature>
<protein>
    <submittedName>
        <fullName evidence="10">Sulfatase N-terminal domain-containing protein</fullName>
    </submittedName>
</protein>
<feature type="modified residue" description="3-oxoalanine (Cys)" evidence="6">
    <location>
        <position position="74"/>
    </location>
</feature>
<dbReference type="InterPro" id="IPR024607">
    <property type="entry name" value="Sulfatase_CS"/>
</dbReference>
<dbReference type="AlphaFoldDB" id="A0A914W021"/>
<dbReference type="PIRSF" id="PIRSF036666">
    <property type="entry name" value="G6S"/>
    <property type="match status" value="1"/>
</dbReference>
<dbReference type="Gene3D" id="3.40.720.10">
    <property type="entry name" value="Alkaline Phosphatase, subunit A"/>
    <property type="match status" value="1"/>
</dbReference>
<evidence type="ECO:0000256" key="7">
    <source>
        <dbReference type="SAM" id="SignalP"/>
    </source>
</evidence>
<dbReference type="GO" id="GO:0008449">
    <property type="term" value="F:N-acetylglucosamine-6-sulfatase activity"/>
    <property type="evidence" value="ECO:0007669"/>
    <property type="project" value="InterPro"/>
</dbReference>
<comment type="PTM">
    <text evidence="6">The conversion to 3-oxoalanine (also known as C-formylglycine, FGly), of a serine or cysteine residue in prokaryotes and of a cysteine residue in eukaryotes, is critical for catalytic activity.</text>
</comment>
<dbReference type="PANTHER" id="PTHR43108">
    <property type="entry name" value="N-ACETYLGLUCOSAMINE-6-SULFATASE FAMILY MEMBER"/>
    <property type="match status" value="1"/>
</dbReference>
<evidence type="ECO:0000256" key="1">
    <source>
        <dbReference type="ARBA" id="ARBA00001913"/>
    </source>
</evidence>
<dbReference type="SUPFAM" id="SSF53649">
    <property type="entry name" value="Alkaline phosphatase-like"/>
    <property type="match status" value="1"/>
</dbReference>
<keyword evidence="4" id="KW-0378">Hydrolase</keyword>
<dbReference type="PROSITE" id="PS00149">
    <property type="entry name" value="SULFATASE_2"/>
    <property type="match status" value="1"/>
</dbReference>
<dbReference type="WBParaSite" id="PSAMB.scaffold285size59135.g4318.t1">
    <property type="protein sequence ID" value="PSAMB.scaffold285size59135.g4318.t1"/>
    <property type="gene ID" value="PSAMB.scaffold285size59135.g4318"/>
</dbReference>
<evidence type="ECO:0000313" key="9">
    <source>
        <dbReference type="Proteomes" id="UP000887566"/>
    </source>
</evidence>
<feature type="signal peptide" evidence="7">
    <location>
        <begin position="1"/>
        <end position="22"/>
    </location>
</feature>
<reference evidence="10" key="1">
    <citation type="submission" date="2022-11" db="UniProtKB">
        <authorList>
            <consortium name="WormBaseParasite"/>
        </authorList>
    </citation>
    <scope>IDENTIFICATION</scope>
</reference>